<dbReference type="PANTHER" id="PTHR30160:SF1">
    <property type="entry name" value="LIPOPOLYSACCHARIDE 1,2-N-ACETYLGLUCOSAMINETRANSFERASE-RELATED"/>
    <property type="match status" value="1"/>
</dbReference>
<name>I4B5X5_TURPD</name>
<dbReference type="GO" id="GO:0005829">
    <property type="term" value="C:cytosol"/>
    <property type="evidence" value="ECO:0007669"/>
    <property type="project" value="TreeGrafter"/>
</dbReference>
<dbReference type="EMBL" id="CP002959">
    <property type="protein sequence ID" value="AFM12682.1"/>
    <property type="molecule type" value="Genomic_DNA"/>
</dbReference>
<dbReference type="InterPro" id="IPR051199">
    <property type="entry name" value="LPS_LOS_Heptosyltrfase"/>
</dbReference>
<sequence length="341" mass="38324">MKEILVMRFSAIGDILLTTPVVAALKKQYPGARITFLVKAQHKAFIAACPQVDRIVEWQKSDSLFEIRKKLADVSRYDLIADLQSNLKSRVLSLLISAHQKRHYKKPYLNRILLVWLKKNRYTEKLRVSDRYFASLEGLVEKPPDLAVSLSRTKLPKPLEKFIAEPATLIAPGARWLTKRWPAEYFASLASKILEKLPTQRIVWLGGPDETEIFQFLKEHPYLKRHAKRMMFLQAELSVTQMAALADGVKVIVANDSGLMHLLSAAKTPLVALFLSTVEEFGFYPLGGSAEVLAARNISCRPCNHKGLAACPKLHFRCGRELTADQVYGAVAAHLVPVTPE</sequence>
<dbReference type="AlphaFoldDB" id="I4B5X5"/>
<keyword evidence="2 3" id="KW-0808">Transferase</keyword>
<dbReference type="STRING" id="869212.Turpa_2036"/>
<dbReference type="Pfam" id="PF01075">
    <property type="entry name" value="Glyco_transf_9"/>
    <property type="match status" value="1"/>
</dbReference>
<protein>
    <submittedName>
        <fullName evidence="3">Glycosyl transferase family 9</fullName>
    </submittedName>
</protein>
<dbReference type="HOGENOM" id="CLU_038371_3_0_12"/>
<evidence type="ECO:0000256" key="1">
    <source>
        <dbReference type="ARBA" id="ARBA00022676"/>
    </source>
</evidence>
<dbReference type="Proteomes" id="UP000006048">
    <property type="component" value="Chromosome"/>
</dbReference>
<evidence type="ECO:0000256" key="2">
    <source>
        <dbReference type="ARBA" id="ARBA00022679"/>
    </source>
</evidence>
<dbReference type="RefSeq" id="WP_014803188.1">
    <property type="nucleotide sequence ID" value="NC_018020.1"/>
</dbReference>
<reference evidence="3 4" key="1">
    <citation type="submission" date="2012-06" db="EMBL/GenBank/DDBJ databases">
        <title>The complete chromosome of genome of Turneriella parva DSM 21527.</title>
        <authorList>
            <consortium name="US DOE Joint Genome Institute (JGI-PGF)"/>
            <person name="Lucas S."/>
            <person name="Han J."/>
            <person name="Lapidus A."/>
            <person name="Bruce D."/>
            <person name="Goodwin L."/>
            <person name="Pitluck S."/>
            <person name="Peters L."/>
            <person name="Kyrpides N."/>
            <person name="Mavromatis K."/>
            <person name="Ivanova N."/>
            <person name="Mikhailova N."/>
            <person name="Chertkov O."/>
            <person name="Detter J.C."/>
            <person name="Tapia R."/>
            <person name="Han C."/>
            <person name="Land M."/>
            <person name="Hauser L."/>
            <person name="Markowitz V."/>
            <person name="Cheng J.-F."/>
            <person name="Hugenholtz P."/>
            <person name="Woyke T."/>
            <person name="Wu D."/>
            <person name="Gronow S."/>
            <person name="Wellnitz S."/>
            <person name="Brambilla E."/>
            <person name="Klenk H.-P."/>
            <person name="Eisen J.A."/>
        </authorList>
    </citation>
    <scope>NUCLEOTIDE SEQUENCE [LARGE SCALE GENOMIC DNA]</scope>
    <source>
        <strain evidence="4">ATCC BAA-1111 / DSM 21527 / NCTC 11395 / H</strain>
    </source>
</reference>
<accession>I4B5X5</accession>
<dbReference type="PANTHER" id="PTHR30160">
    <property type="entry name" value="TETRAACYLDISACCHARIDE 4'-KINASE-RELATED"/>
    <property type="match status" value="1"/>
</dbReference>
<dbReference type="InterPro" id="IPR002201">
    <property type="entry name" value="Glyco_trans_9"/>
</dbReference>
<dbReference type="GO" id="GO:0008713">
    <property type="term" value="F:ADP-heptose-lipopolysaccharide heptosyltransferase activity"/>
    <property type="evidence" value="ECO:0007669"/>
    <property type="project" value="TreeGrafter"/>
</dbReference>
<dbReference type="SUPFAM" id="SSF53756">
    <property type="entry name" value="UDP-Glycosyltransferase/glycogen phosphorylase"/>
    <property type="match status" value="1"/>
</dbReference>
<keyword evidence="4" id="KW-1185">Reference proteome</keyword>
<keyword evidence="1" id="KW-0328">Glycosyltransferase</keyword>
<dbReference type="KEGG" id="tpx:Turpa_2036"/>
<organism evidence="3 4">
    <name type="scientific">Turneriella parva (strain ATCC BAA-1111 / DSM 21527 / NCTC 11395 / H)</name>
    <name type="common">Leptospira parva</name>
    <dbReference type="NCBI Taxonomy" id="869212"/>
    <lineage>
        <taxon>Bacteria</taxon>
        <taxon>Pseudomonadati</taxon>
        <taxon>Spirochaetota</taxon>
        <taxon>Spirochaetia</taxon>
        <taxon>Leptospirales</taxon>
        <taxon>Leptospiraceae</taxon>
        <taxon>Turneriella</taxon>
    </lineage>
</organism>
<evidence type="ECO:0000313" key="4">
    <source>
        <dbReference type="Proteomes" id="UP000006048"/>
    </source>
</evidence>
<evidence type="ECO:0000313" key="3">
    <source>
        <dbReference type="EMBL" id="AFM12682.1"/>
    </source>
</evidence>
<dbReference type="Gene3D" id="3.40.50.2000">
    <property type="entry name" value="Glycogen Phosphorylase B"/>
    <property type="match status" value="2"/>
</dbReference>
<dbReference type="OrthoDB" id="9760688at2"/>
<dbReference type="GO" id="GO:0009244">
    <property type="term" value="P:lipopolysaccharide core region biosynthetic process"/>
    <property type="evidence" value="ECO:0007669"/>
    <property type="project" value="TreeGrafter"/>
</dbReference>
<gene>
    <name evidence="3" type="ordered locus">Turpa_2036</name>
</gene>
<dbReference type="CDD" id="cd03789">
    <property type="entry name" value="GT9_LPS_heptosyltransferase"/>
    <property type="match status" value="1"/>
</dbReference>
<proteinExistence type="predicted"/>